<feature type="region of interest" description="Disordered" evidence="6">
    <location>
        <begin position="411"/>
        <end position="430"/>
    </location>
</feature>
<accession>A0A0D3IIZ3</accession>
<feature type="compositionally biased region" description="Low complexity" evidence="6">
    <location>
        <begin position="412"/>
        <end position="422"/>
    </location>
</feature>
<evidence type="ECO:0000256" key="1">
    <source>
        <dbReference type="ARBA" id="ARBA00011079"/>
    </source>
</evidence>
<name>A0A0D3IIZ3_EMIH1</name>
<dbReference type="PANTHER" id="PTHR11010:SF38">
    <property type="entry name" value="LYSOSOMAL PRO-X CARBOXYPEPTIDASE"/>
    <property type="match status" value="1"/>
</dbReference>
<dbReference type="Pfam" id="PF05577">
    <property type="entry name" value="Peptidase_S28"/>
    <property type="match status" value="1"/>
</dbReference>
<evidence type="ECO:0000256" key="3">
    <source>
        <dbReference type="ARBA" id="ARBA00022729"/>
    </source>
</evidence>
<dbReference type="HOGENOM" id="CLU_020959_0_0_1"/>
<evidence type="ECO:0008006" key="9">
    <source>
        <dbReference type="Google" id="ProtNLM"/>
    </source>
</evidence>
<evidence type="ECO:0000256" key="6">
    <source>
        <dbReference type="SAM" id="MobiDB-lite"/>
    </source>
</evidence>
<keyword evidence="3" id="KW-0732">Signal</keyword>
<comment type="similarity">
    <text evidence="1">Belongs to the peptidase S28 family.</text>
</comment>
<keyword evidence="2" id="KW-0645">Protease</keyword>
<evidence type="ECO:0000313" key="8">
    <source>
        <dbReference type="Proteomes" id="UP000013827"/>
    </source>
</evidence>
<dbReference type="InterPro" id="IPR029058">
    <property type="entry name" value="AB_hydrolase_fold"/>
</dbReference>
<dbReference type="PaxDb" id="2903-EOD11228"/>
<evidence type="ECO:0000313" key="7">
    <source>
        <dbReference type="EnsemblProtists" id="EOD11228"/>
    </source>
</evidence>
<dbReference type="KEGG" id="ehx:EMIHUDRAFT_248043"/>
<dbReference type="Gene3D" id="3.40.50.1820">
    <property type="entry name" value="alpha/beta hydrolase"/>
    <property type="match status" value="2"/>
</dbReference>
<reference evidence="7" key="2">
    <citation type="submission" date="2024-10" db="UniProtKB">
        <authorList>
            <consortium name="EnsemblProtists"/>
        </authorList>
    </citation>
    <scope>IDENTIFICATION</scope>
</reference>
<dbReference type="STRING" id="2903.R1BMN1"/>
<dbReference type="RefSeq" id="XP_005763657.1">
    <property type="nucleotide sequence ID" value="XM_005763600.1"/>
</dbReference>
<organism evidence="7 8">
    <name type="scientific">Emiliania huxleyi (strain CCMP1516)</name>
    <dbReference type="NCBI Taxonomy" id="280463"/>
    <lineage>
        <taxon>Eukaryota</taxon>
        <taxon>Haptista</taxon>
        <taxon>Haptophyta</taxon>
        <taxon>Prymnesiophyceae</taxon>
        <taxon>Isochrysidales</taxon>
        <taxon>Noelaerhabdaceae</taxon>
        <taxon>Emiliania</taxon>
    </lineage>
</organism>
<evidence type="ECO:0000256" key="4">
    <source>
        <dbReference type="ARBA" id="ARBA00022801"/>
    </source>
</evidence>
<evidence type="ECO:0000256" key="2">
    <source>
        <dbReference type="ARBA" id="ARBA00022670"/>
    </source>
</evidence>
<protein>
    <recommendedName>
        <fullName evidence="9">Lysosomal Pro-X carboxypeptidase</fullName>
    </recommendedName>
</protein>
<reference evidence="8" key="1">
    <citation type="journal article" date="2013" name="Nature">
        <title>Pan genome of the phytoplankton Emiliania underpins its global distribution.</title>
        <authorList>
            <person name="Read B.A."/>
            <person name="Kegel J."/>
            <person name="Klute M.J."/>
            <person name="Kuo A."/>
            <person name="Lefebvre S.C."/>
            <person name="Maumus F."/>
            <person name="Mayer C."/>
            <person name="Miller J."/>
            <person name="Monier A."/>
            <person name="Salamov A."/>
            <person name="Young J."/>
            <person name="Aguilar M."/>
            <person name="Claverie J.M."/>
            <person name="Frickenhaus S."/>
            <person name="Gonzalez K."/>
            <person name="Herman E.K."/>
            <person name="Lin Y.C."/>
            <person name="Napier J."/>
            <person name="Ogata H."/>
            <person name="Sarno A.F."/>
            <person name="Shmutz J."/>
            <person name="Schroeder D."/>
            <person name="de Vargas C."/>
            <person name="Verret F."/>
            <person name="von Dassow P."/>
            <person name="Valentin K."/>
            <person name="Van de Peer Y."/>
            <person name="Wheeler G."/>
            <person name="Dacks J.B."/>
            <person name="Delwiche C.F."/>
            <person name="Dyhrman S.T."/>
            <person name="Glockner G."/>
            <person name="John U."/>
            <person name="Richards T."/>
            <person name="Worden A.Z."/>
            <person name="Zhang X."/>
            <person name="Grigoriev I.V."/>
            <person name="Allen A.E."/>
            <person name="Bidle K."/>
            <person name="Borodovsky M."/>
            <person name="Bowler C."/>
            <person name="Brownlee C."/>
            <person name="Cock J.M."/>
            <person name="Elias M."/>
            <person name="Gladyshev V.N."/>
            <person name="Groth M."/>
            <person name="Guda C."/>
            <person name="Hadaegh A."/>
            <person name="Iglesias-Rodriguez M.D."/>
            <person name="Jenkins J."/>
            <person name="Jones B.M."/>
            <person name="Lawson T."/>
            <person name="Leese F."/>
            <person name="Lindquist E."/>
            <person name="Lobanov A."/>
            <person name="Lomsadze A."/>
            <person name="Malik S.B."/>
            <person name="Marsh M.E."/>
            <person name="Mackinder L."/>
            <person name="Mock T."/>
            <person name="Mueller-Roeber B."/>
            <person name="Pagarete A."/>
            <person name="Parker M."/>
            <person name="Probert I."/>
            <person name="Quesneville H."/>
            <person name="Raines C."/>
            <person name="Rensing S.A."/>
            <person name="Riano-Pachon D.M."/>
            <person name="Richier S."/>
            <person name="Rokitta S."/>
            <person name="Shiraiwa Y."/>
            <person name="Soanes D.M."/>
            <person name="van der Giezen M."/>
            <person name="Wahlund T.M."/>
            <person name="Williams B."/>
            <person name="Wilson W."/>
            <person name="Wolfe G."/>
            <person name="Wurch L.L."/>
        </authorList>
    </citation>
    <scope>NUCLEOTIDE SEQUENCE</scope>
</reference>
<dbReference type="OMA" id="WANIENI"/>
<dbReference type="GO" id="GO:0006508">
    <property type="term" value="P:proteolysis"/>
    <property type="evidence" value="ECO:0007669"/>
    <property type="project" value="UniProtKB-KW"/>
</dbReference>
<dbReference type="GO" id="GO:0008239">
    <property type="term" value="F:dipeptidyl-peptidase activity"/>
    <property type="evidence" value="ECO:0007669"/>
    <property type="project" value="TreeGrafter"/>
</dbReference>
<dbReference type="InterPro" id="IPR008758">
    <property type="entry name" value="Peptidase_S28"/>
</dbReference>
<dbReference type="eggNOG" id="KOG2183">
    <property type="taxonomic scope" value="Eukaryota"/>
</dbReference>
<sequence length="514" mass="56215">MRRAFFARRVALVEESLRALPLREQARCRQAVDHFGGAAGTFPQRLCLYDKWWKRASKGGFKAPADAPGPILFYTGNESPVDEYVNNTGLMWELAEDLGALIVFAEHRYEPLSHPALCGTQRCFAYCTTAQAIADWVTIIAALRRKHKVRAPVVAFGGSYGGMLAGWLRMKYPEVVDGVIAASAPIWQLAGTVQRETLDMPAVAISKGVSAAGGATDRCRDNLKAAWPLLQEAGRTAAGLRLLSRSVKACSPLHDARALTRWAQSPYFFLAEGNYPFPSTYITFSVTEGKAFPLPSWPMRVACERGIDADFGVRVDGSVADVNFTLSLGDLEVAVDWADATGNGDTLTAEQLEASGDRSACAFTGTLSRGFSWGGVCSNDALSQVEVQGVGRDIYWPPSARERGFTVESVVGPRGLRPRPGGSNRGGGMRGGPLVGDKWSEWMQAYYGGRNVSRHRNIIALVLDLGAHHFDRMLGAHHLDLMFADPRNPPCFAEARAIEERMIRRWIQEAYDAI</sequence>
<dbReference type="InterPro" id="IPR042269">
    <property type="entry name" value="Ser_carbopepase_S28_SKS"/>
</dbReference>
<keyword evidence="5" id="KW-0325">Glycoprotein</keyword>
<dbReference type="Gene3D" id="1.20.120.980">
    <property type="entry name" value="Serine carboxypeptidase S28, SKS domain"/>
    <property type="match status" value="1"/>
</dbReference>
<dbReference type="GeneID" id="17257378"/>
<dbReference type="GO" id="GO:0070008">
    <property type="term" value="F:serine-type exopeptidase activity"/>
    <property type="evidence" value="ECO:0007669"/>
    <property type="project" value="InterPro"/>
</dbReference>
<keyword evidence="4" id="KW-0378">Hydrolase</keyword>
<dbReference type="Proteomes" id="UP000013827">
    <property type="component" value="Unassembled WGS sequence"/>
</dbReference>
<keyword evidence="8" id="KW-1185">Reference proteome</keyword>
<proteinExistence type="inferred from homology"/>
<dbReference type="EnsemblProtists" id="EOD11228">
    <property type="protein sequence ID" value="EOD11228"/>
    <property type="gene ID" value="EMIHUDRAFT_248043"/>
</dbReference>
<evidence type="ECO:0000256" key="5">
    <source>
        <dbReference type="ARBA" id="ARBA00023180"/>
    </source>
</evidence>
<dbReference type="SUPFAM" id="SSF53474">
    <property type="entry name" value="alpha/beta-Hydrolases"/>
    <property type="match status" value="1"/>
</dbReference>
<dbReference type="AlphaFoldDB" id="A0A0D3IIZ3"/>
<dbReference type="PANTHER" id="PTHR11010">
    <property type="entry name" value="PROTEASE S28 PRO-X CARBOXYPEPTIDASE-RELATED"/>
    <property type="match status" value="1"/>
</dbReference>